<dbReference type="EMBL" id="JBBYAF010000008">
    <property type="protein sequence ID" value="MEL3971829.1"/>
    <property type="molecule type" value="Genomic_DNA"/>
</dbReference>
<protein>
    <submittedName>
        <fullName evidence="2">YitT family protein</fullName>
    </submittedName>
</protein>
<keyword evidence="1" id="KW-0812">Transmembrane</keyword>
<feature type="transmembrane region" description="Helical" evidence="1">
    <location>
        <begin position="7"/>
        <end position="26"/>
    </location>
</feature>
<evidence type="ECO:0000313" key="3">
    <source>
        <dbReference type="Proteomes" id="UP001389717"/>
    </source>
</evidence>
<dbReference type="RefSeq" id="WP_341981522.1">
    <property type="nucleotide sequence ID" value="NZ_JBBYAF010000008.1"/>
</dbReference>
<evidence type="ECO:0000313" key="2">
    <source>
        <dbReference type="EMBL" id="MEL3971829.1"/>
    </source>
</evidence>
<evidence type="ECO:0000256" key="1">
    <source>
        <dbReference type="SAM" id="Phobius"/>
    </source>
</evidence>
<dbReference type="Pfam" id="PF19700">
    <property type="entry name" value="DUF6198"/>
    <property type="match status" value="1"/>
</dbReference>
<reference evidence="2 3" key="1">
    <citation type="submission" date="2024-04" db="EMBL/GenBank/DDBJ databases">
        <title>Bacillus oryzaecorticis sp. nov., a moderately halophilic bacterium isolated from rice husks.</title>
        <authorList>
            <person name="Zhu H.-S."/>
        </authorList>
    </citation>
    <scope>NUCLEOTIDE SEQUENCE [LARGE SCALE GENOMIC DNA]</scope>
    <source>
        <strain evidence="2 3">ZC255</strain>
    </source>
</reference>
<name>A0ABU9K6X1_9BACI</name>
<dbReference type="Proteomes" id="UP001389717">
    <property type="component" value="Unassembled WGS sequence"/>
</dbReference>
<dbReference type="PANTHER" id="PTHR40078">
    <property type="entry name" value="INTEGRAL MEMBRANE PROTEIN-RELATED"/>
    <property type="match status" value="1"/>
</dbReference>
<gene>
    <name evidence="2" type="ORF">AAEO50_05985</name>
</gene>
<organism evidence="2 3">
    <name type="scientific">Rossellomorea oryzaecorticis</name>
    <dbReference type="NCBI Taxonomy" id="1396505"/>
    <lineage>
        <taxon>Bacteria</taxon>
        <taxon>Bacillati</taxon>
        <taxon>Bacillota</taxon>
        <taxon>Bacilli</taxon>
        <taxon>Bacillales</taxon>
        <taxon>Bacillaceae</taxon>
        <taxon>Rossellomorea</taxon>
    </lineage>
</organism>
<feature type="transmembrane region" description="Helical" evidence="1">
    <location>
        <begin position="103"/>
        <end position="124"/>
    </location>
</feature>
<sequence length="211" mass="23324">MKIHWQLSYFIIGLLIFSYGISLSIRVQYLGIHPWDVLNIALFEKIGLTIGTWNIIIGAAMIIGTLLLKGKYVRVGTIINGVMVGVLVDFFLFFNLIPPQTNLFFDIVLLLSAIVLMGIGGGLYSAAHLGTGPRDGFMLTISDRTGLSISSVRIICECCILLIGLLLGGPVFIFTFVYTFIQSPIFQKTFLSFTRMLETRFPESGRSMKAG</sequence>
<feature type="transmembrane region" description="Helical" evidence="1">
    <location>
        <begin position="46"/>
        <end position="68"/>
    </location>
</feature>
<dbReference type="InterPro" id="IPR038750">
    <property type="entry name" value="YczE/YyaS-like"/>
</dbReference>
<keyword evidence="3" id="KW-1185">Reference proteome</keyword>
<dbReference type="PANTHER" id="PTHR40078:SF1">
    <property type="entry name" value="INTEGRAL MEMBRANE PROTEIN"/>
    <property type="match status" value="1"/>
</dbReference>
<keyword evidence="1" id="KW-1133">Transmembrane helix</keyword>
<accession>A0ABU9K6X1</accession>
<keyword evidence="1" id="KW-0472">Membrane</keyword>
<comment type="caution">
    <text evidence="2">The sequence shown here is derived from an EMBL/GenBank/DDBJ whole genome shotgun (WGS) entry which is preliminary data.</text>
</comment>
<feature type="transmembrane region" description="Helical" evidence="1">
    <location>
        <begin position="154"/>
        <end position="181"/>
    </location>
</feature>
<feature type="transmembrane region" description="Helical" evidence="1">
    <location>
        <begin position="75"/>
        <end position="97"/>
    </location>
</feature>
<proteinExistence type="predicted"/>